<feature type="region of interest" description="Disordered" evidence="1">
    <location>
        <begin position="1"/>
        <end position="53"/>
    </location>
</feature>
<feature type="transmembrane region" description="Helical" evidence="2">
    <location>
        <begin position="62"/>
        <end position="79"/>
    </location>
</feature>
<name>A0A4Y1ZN61_ARAVE</name>
<keyword evidence="2" id="KW-1133">Transmembrane helix</keyword>
<feature type="compositionally biased region" description="Basic and acidic residues" evidence="1">
    <location>
        <begin position="27"/>
        <end position="50"/>
    </location>
</feature>
<feature type="non-terminal residue" evidence="3">
    <location>
        <position position="1"/>
    </location>
</feature>
<reference evidence="3 4" key="1">
    <citation type="journal article" date="2019" name="Sci. Rep.">
        <title>Orb-weaving spider Araneus ventricosus genome elucidates the spidroin gene catalogue.</title>
        <authorList>
            <person name="Kono N."/>
            <person name="Nakamura H."/>
            <person name="Ohtoshi R."/>
            <person name="Moran D.A.P."/>
            <person name="Shinohara A."/>
            <person name="Yoshida Y."/>
            <person name="Fujiwara M."/>
            <person name="Mori M."/>
            <person name="Tomita M."/>
            <person name="Arakawa K."/>
        </authorList>
    </citation>
    <scope>NUCLEOTIDE SEQUENCE [LARGE SCALE GENOMIC DNA]</scope>
</reference>
<accession>A0A4Y1ZN61</accession>
<dbReference type="EMBL" id="BGPR01076071">
    <property type="protein sequence ID" value="GBL59198.1"/>
    <property type="molecule type" value="Genomic_DNA"/>
</dbReference>
<dbReference type="Proteomes" id="UP000499080">
    <property type="component" value="Unassembled WGS sequence"/>
</dbReference>
<gene>
    <name evidence="3" type="ORF">AVEN_38948_1</name>
</gene>
<evidence type="ECO:0000313" key="3">
    <source>
        <dbReference type="EMBL" id="GBL59198.1"/>
    </source>
</evidence>
<evidence type="ECO:0000256" key="1">
    <source>
        <dbReference type="SAM" id="MobiDB-lite"/>
    </source>
</evidence>
<comment type="caution">
    <text evidence="3">The sequence shown here is derived from an EMBL/GenBank/DDBJ whole genome shotgun (WGS) entry which is preliminary data.</text>
</comment>
<keyword evidence="2" id="KW-0472">Membrane</keyword>
<keyword evidence="4" id="KW-1185">Reference proteome</keyword>
<keyword evidence="2" id="KW-0812">Transmembrane</keyword>
<evidence type="ECO:0000256" key="2">
    <source>
        <dbReference type="SAM" id="Phobius"/>
    </source>
</evidence>
<protein>
    <submittedName>
        <fullName evidence="3">Uncharacterized protein</fullName>
    </submittedName>
</protein>
<organism evidence="3 4">
    <name type="scientific">Araneus ventricosus</name>
    <name type="common">Orbweaver spider</name>
    <name type="synonym">Epeira ventricosa</name>
    <dbReference type="NCBI Taxonomy" id="182803"/>
    <lineage>
        <taxon>Eukaryota</taxon>
        <taxon>Metazoa</taxon>
        <taxon>Ecdysozoa</taxon>
        <taxon>Arthropoda</taxon>
        <taxon>Chelicerata</taxon>
        <taxon>Arachnida</taxon>
        <taxon>Araneae</taxon>
        <taxon>Araneomorphae</taxon>
        <taxon>Entelegynae</taxon>
        <taxon>Araneoidea</taxon>
        <taxon>Araneidae</taxon>
        <taxon>Araneus</taxon>
    </lineage>
</organism>
<dbReference type="AlphaFoldDB" id="A0A4Y1ZN61"/>
<sequence length="80" mass="8723">KLETAPPESKPPNEKSGYTASGVGILEKAKSESDAKSIDDRNGSNKEKLKYSQRSMRRGSGAGIYFYFCILLSSIGILHL</sequence>
<proteinExistence type="predicted"/>
<evidence type="ECO:0000313" key="4">
    <source>
        <dbReference type="Proteomes" id="UP000499080"/>
    </source>
</evidence>